<sequence>MSISGDTILGDEESSEGSVVSRGTRTHVLHGMGNSDIYRTINKMATKLSHIENEIKCKTLKLNKINRQNLDEVNGIRSRLEYHISQKDKQIRILTAQLDEMHTALALSHERELRSVNKGPGYGDFSVHYDVDSRKGTNSEMDASMRLYRNQTCISKNSIPLRSNLAFDRRSHTMDKGLGGLKTTNVSTRNTMEARAHGDKIVSGMHNEYYTGFSPELEPSPVPYDIANSNRIMNKTHSNKEPKGIPSNLAHPSKHIVPLAWVKGSISNGGKASLESGANMVRNNRSLQPDSKLTHTLRTPGTTVLPLGTAPTLVHRHCLPVTKNEDMDKTASQLNNLGQSVKPPAIKTLGLFALLYIINILETQNASKAVSSMVTANEDDTNAKIAILERDLITTKVALADSETQRDIEIAKILKSKAST</sequence>
<dbReference type="Proteomes" id="UP000002173">
    <property type="component" value="Chromosome 1"/>
</dbReference>
<name>A7AW52_BABBO</name>
<organism evidence="2 3">
    <name type="scientific">Babesia bovis</name>
    <dbReference type="NCBI Taxonomy" id="5865"/>
    <lineage>
        <taxon>Eukaryota</taxon>
        <taxon>Sar</taxon>
        <taxon>Alveolata</taxon>
        <taxon>Apicomplexa</taxon>
        <taxon>Aconoidasida</taxon>
        <taxon>Piroplasmida</taxon>
        <taxon>Babesiidae</taxon>
        <taxon>Babesia</taxon>
    </lineage>
</organism>
<comment type="caution">
    <text evidence="2">The sequence shown here is derived from an EMBL/GenBank/DDBJ whole genome shotgun (WGS) entry which is preliminary data.</text>
</comment>
<evidence type="ECO:0000313" key="2">
    <source>
        <dbReference type="EMBL" id="EDO05280.1"/>
    </source>
</evidence>
<dbReference type="VEuPathDB" id="PiroplasmaDB:BBOV_I001960"/>
<proteinExistence type="predicted"/>
<evidence type="ECO:0000313" key="3">
    <source>
        <dbReference type="Proteomes" id="UP000002173"/>
    </source>
</evidence>
<reference evidence="2 3" key="1">
    <citation type="journal article" date="2007" name="PLoS Pathog.">
        <title>Genome sequence of Babesia bovis and comparative analysis of apicomplexan hemoprotozoa.</title>
        <authorList>
            <person name="Brayton K.A."/>
            <person name="Lau A.O.T."/>
            <person name="Herndon D.R."/>
            <person name="Hannick L."/>
            <person name="Kappmeyer L.S."/>
            <person name="Berens S.J."/>
            <person name="Bidwell S.L."/>
            <person name="Brown W.C."/>
            <person name="Crabtree J."/>
            <person name="Fadrosh D."/>
            <person name="Feldblum T."/>
            <person name="Forberger H.A."/>
            <person name="Haas B.J."/>
            <person name="Howell J.M."/>
            <person name="Khouri H."/>
            <person name="Koo H."/>
            <person name="Mann D.J."/>
            <person name="Norimine J."/>
            <person name="Paulsen I.T."/>
            <person name="Radune D."/>
            <person name="Ren Q."/>
            <person name="Smith R.K. Jr."/>
            <person name="Suarez C.E."/>
            <person name="White O."/>
            <person name="Wortman J.R."/>
            <person name="Knowles D.P. Jr."/>
            <person name="McElwain T.F."/>
            <person name="Nene V.M."/>
        </authorList>
    </citation>
    <scope>NUCLEOTIDE SEQUENCE [LARGE SCALE GENOMIC DNA]</scope>
    <source>
        <strain evidence="2">T2Bo</strain>
    </source>
</reference>
<evidence type="ECO:0000256" key="1">
    <source>
        <dbReference type="SAM" id="MobiDB-lite"/>
    </source>
</evidence>
<keyword evidence="3" id="KW-1185">Reference proteome</keyword>
<protein>
    <submittedName>
        <fullName evidence="2">Uncharacterized protein</fullName>
    </submittedName>
</protein>
<feature type="region of interest" description="Disordered" evidence="1">
    <location>
        <begin position="1"/>
        <end position="26"/>
    </location>
</feature>
<accession>A7AW52</accession>
<dbReference type="AlphaFoldDB" id="A7AW52"/>
<dbReference type="KEGG" id="bbo:BBOV_I001960"/>
<dbReference type="EMBL" id="AAXT01000005">
    <property type="protein sequence ID" value="EDO05280.1"/>
    <property type="molecule type" value="Genomic_DNA"/>
</dbReference>
<gene>
    <name evidence="2" type="ORF">BBOV_I001960</name>
</gene>
<dbReference type="eggNOG" id="ENOG502QXJK">
    <property type="taxonomic scope" value="Eukaryota"/>
</dbReference>
<dbReference type="OMA" id="YRTINKM"/>
<dbReference type="GeneID" id="5477064"/>
<dbReference type="InParanoid" id="A7AW52"/>